<gene>
    <name evidence="3" type="ORF">GCM10009849_12790</name>
</gene>
<dbReference type="Gene3D" id="3.40.960.10">
    <property type="entry name" value="VSR Endonuclease"/>
    <property type="match status" value="1"/>
</dbReference>
<evidence type="ECO:0000313" key="3">
    <source>
        <dbReference type="EMBL" id="GAA2198781.1"/>
    </source>
</evidence>
<keyword evidence="4" id="KW-1185">Reference proteome</keyword>
<feature type="domain" description="DUF559" evidence="1">
    <location>
        <begin position="190"/>
        <end position="268"/>
    </location>
</feature>
<evidence type="ECO:0000259" key="1">
    <source>
        <dbReference type="Pfam" id="PF04480"/>
    </source>
</evidence>
<accession>A0ABP5NGP8</accession>
<proteinExistence type="predicted"/>
<dbReference type="RefSeq" id="WP_344298831.1">
    <property type="nucleotide sequence ID" value="NZ_BAAAQW010000003.1"/>
</dbReference>
<reference evidence="4" key="1">
    <citation type="journal article" date="2019" name="Int. J. Syst. Evol. Microbiol.">
        <title>The Global Catalogue of Microorganisms (GCM) 10K type strain sequencing project: providing services to taxonomists for standard genome sequencing and annotation.</title>
        <authorList>
            <consortium name="The Broad Institute Genomics Platform"/>
            <consortium name="The Broad Institute Genome Sequencing Center for Infectious Disease"/>
            <person name="Wu L."/>
            <person name="Ma J."/>
        </authorList>
    </citation>
    <scope>NUCLEOTIDE SEQUENCE [LARGE SCALE GENOMIC DNA]</scope>
    <source>
        <strain evidence="4">JCM 16034</strain>
    </source>
</reference>
<sequence>MADVTQELSARNGAARTGELFAAGISRRQLQAAIAKGAIERPARGVVVLPGADPLLVRCLTTNSLLTCVSAAEGHGLWVLQRPERVHLLRTDGRLMSERAVVHRQSWVTADPGSRFASLADVVLHALSCLPELEALVIAESAVQKGLSKDFLRAHLPGRRNGRARAVLDLIDTGADSLVETLARTHLRRAGLRVRPQVQVKGVGWVDHLVEECVAVETDGKEHQKPARRYEDYARDARAQALGLPVVRFGYADVVHRPGEMVERVKAVVAARRSLGGPPVL</sequence>
<comment type="caution">
    <text evidence="3">The sequence shown here is derived from an EMBL/GenBank/DDBJ whole genome shotgun (WGS) entry which is preliminary data.</text>
</comment>
<name>A0ABP5NGP8_9MICC</name>
<evidence type="ECO:0000259" key="2">
    <source>
        <dbReference type="Pfam" id="PF13338"/>
    </source>
</evidence>
<dbReference type="InterPro" id="IPR007569">
    <property type="entry name" value="DUF559"/>
</dbReference>
<dbReference type="InterPro" id="IPR025159">
    <property type="entry name" value="AbiEi_N"/>
</dbReference>
<dbReference type="Pfam" id="PF13338">
    <property type="entry name" value="AbiEi_4"/>
    <property type="match status" value="1"/>
</dbReference>
<dbReference type="EMBL" id="BAAAQW010000003">
    <property type="protein sequence ID" value="GAA2198781.1"/>
    <property type="molecule type" value="Genomic_DNA"/>
</dbReference>
<protein>
    <submittedName>
        <fullName evidence="3">Type IV toxin-antitoxin system AbiEi family antitoxin domain-containing protein</fullName>
    </submittedName>
</protein>
<feature type="domain" description="AbiEi antitoxin N-terminal" evidence="2">
    <location>
        <begin position="7"/>
        <end position="50"/>
    </location>
</feature>
<evidence type="ECO:0000313" key="4">
    <source>
        <dbReference type="Proteomes" id="UP001500432"/>
    </source>
</evidence>
<dbReference type="Pfam" id="PF04480">
    <property type="entry name" value="DUF559"/>
    <property type="match status" value="1"/>
</dbReference>
<organism evidence="3 4">
    <name type="scientific">Sinomonas flava</name>
    <dbReference type="NCBI Taxonomy" id="496857"/>
    <lineage>
        <taxon>Bacteria</taxon>
        <taxon>Bacillati</taxon>
        <taxon>Actinomycetota</taxon>
        <taxon>Actinomycetes</taxon>
        <taxon>Micrococcales</taxon>
        <taxon>Micrococcaceae</taxon>
        <taxon>Sinomonas</taxon>
    </lineage>
</organism>
<dbReference type="Proteomes" id="UP001500432">
    <property type="component" value="Unassembled WGS sequence"/>
</dbReference>